<accession>A0ABD0KBZ4</accession>
<dbReference type="AlphaFoldDB" id="A0ABD0KBZ4"/>
<protein>
    <submittedName>
        <fullName evidence="1">Uncharacterized protein</fullName>
    </submittedName>
</protein>
<organism evidence="1 2">
    <name type="scientific">Batillaria attramentaria</name>
    <dbReference type="NCBI Taxonomy" id="370345"/>
    <lineage>
        <taxon>Eukaryota</taxon>
        <taxon>Metazoa</taxon>
        <taxon>Spiralia</taxon>
        <taxon>Lophotrochozoa</taxon>
        <taxon>Mollusca</taxon>
        <taxon>Gastropoda</taxon>
        <taxon>Caenogastropoda</taxon>
        <taxon>Sorbeoconcha</taxon>
        <taxon>Cerithioidea</taxon>
        <taxon>Batillariidae</taxon>
        <taxon>Batillaria</taxon>
    </lineage>
</organism>
<evidence type="ECO:0000313" key="1">
    <source>
        <dbReference type="EMBL" id="KAK7484605.1"/>
    </source>
</evidence>
<dbReference type="EMBL" id="JACVVK020000207">
    <property type="protein sequence ID" value="KAK7484605.1"/>
    <property type="molecule type" value="Genomic_DNA"/>
</dbReference>
<sequence>MFSIGKGGSLKMLTCKIAIQDASKVFSKSSSTVEEVISAGENGIVCLYNGNSDDSLDGLRYKNVRQKGVCRCYLCTEAVLQIVRCKCKTSCDSRRCSCRKHGLSCLWWLQCSNSMVSREEVTEQ</sequence>
<proteinExistence type="predicted"/>
<dbReference type="Proteomes" id="UP001519460">
    <property type="component" value="Unassembled WGS sequence"/>
</dbReference>
<name>A0ABD0KBZ4_9CAEN</name>
<gene>
    <name evidence="1" type="ORF">BaRGS_00024131</name>
</gene>
<comment type="caution">
    <text evidence="1">The sequence shown here is derived from an EMBL/GenBank/DDBJ whole genome shotgun (WGS) entry which is preliminary data.</text>
</comment>
<reference evidence="1 2" key="1">
    <citation type="journal article" date="2023" name="Sci. Data">
        <title>Genome assembly of the Korean intertidal mud-creeper Batillaria attramentaria.</title>
        <authorList>
            <person name="Patra A.K."/>
            <person name="Ho P.T."/>
            <person name="Jun S."/>
            <person name="Lee S.J."/>
            <person name="Kim Y."/>
            <person name="Won Y.J."/>
        </authorList>
    </citation>
    <scope>NUCLEOTIDE SEQUENCE [LARGE SCALE GENOMIC DNA]</scope>
    <source>
        <strain evidence="1">Wonlab-2016</strain>
    </source>
</reference>
<keyword evidence="2" id="KW-1185">Reference proteome</keyword>
<evidence type="ECO:0000313" key="2">
    <source>
        <dbReference type="Proteomes" id="UP001519460"/>
    </source>
</evidence>